<dbReference type="Gene3D" id="3.40.50.1820">
    <property type="entry name" value="alpha/beta hydrolase"/>
    <property type="match status" value="1"/>
</dbReference>
<keyword evidence="2" id="KW-0719">Serine esterase</keyword>
<evidence type="ECO:0000256" key="9">
    <source>
        <dbReference type="SAM" id="SignalP"/>
    </source>
</evidence>
<feature type="signal peptide" evidence="9">
    <location>
        <begin position="1"/>
        <end position="26"/>
    </location>
</feature>
<protein>
    <recommendedName>
        <fullName evidence="12">Tannase/feruloyl esterase family alpha/beta hydrolase</fullName>
    </recommendedName>
</protein>
<reference evidence="10 11" key="1">
    <citation type="submission" date="2020-08" db="EMBL/GenBank/DDBJ databases">
        <title>Sequencing the genomes of 1000 actinobacteria strains.</title>
        <authorList>
            <person name="Klenk H.-P."/>
        </authorList>
    </citation>
    <scope>NUCLEOTIDE SEQUENCE [LARGE SCALE GENOMIC DNA]</scope>
    <source>
        <strain evidence="10 11">DSM 44786</strain>
    </source>
</reference>
<evidence type="ECO:0000256" key="4">
    <source>
        <dbReference type="ARBA" id="ARBA00022729"/>
    </source>
</evidence>
<dbReference type="GO" id="GO:0019605">
    <property type="term" value="P:butyrate metabolic process"/>
    <property type="evidence" value="ECO:0007669"/>
    <property type="project" value="InterPro"/>
</dbReference>
<keyword evidence="4 9" id="KW-0732">Signal</keyword>
<dbReference type="GO" id="GO:0046872">
    <property type="term" value="F:metal ion binding"/>
    <property type="evidence" value="ECO:0007669"/>
    <property type="project" value="UniProtKB-KW"/>
</dbReference>
<dbReference type="GO" id="GO:0005615">
    <property type="term" value="C:extracellular space"/>
    <property type="evidence" value="ECO:0007669"/>
    <property type="project" value="InterPro"/>
</dbReference>
<accession>A0A7W7S7X5</accession>
<dbReference type="RefSeq" id="WP_184911546.1">
    <property type="nucleotide sequence ID" value="NZ_JACHJR010000001.1"/>
</dbReference>
<dbReference type="InterPro" id="IPR016582">
    <property type="entry name" value="OHBut_olig_hydro_put"/>
</dbReference>
<evidence type="ECO:0000256" key="3">
    <source>
        <dbReference type="ARBA" id="ARBA00022723"/>
    </source>
</evidence>
<evidence type="ECO:0000256" key="2">
    <source>
        <dbReference type="ARBA" id="ARBA00022487"/>
    </source>
</evidence>
<gene>
    <name evidence="10" type="ORF">F4556_000737</name>
</gene>
<dbReference type="SUPFAM" id="SSF53474">
    <property type="entry name" value="alpha/beta-Hydrolases"/>
    <property type="match status" value="1"/>
</dbReference>
<evidence type="ECO:0000313" key="11">
    <source>
        <dbReference type="Proteomes" id="UP000573327"/>
    </source>
</evidence>
<keyword evidence="6" id="KW-0106">Calcium</keyword>
<keyword evidence="11" id="KW-1185">Reference proteome</keyword>
<feature type="chain" id="PRO_5039621683" description="Tannase/feruloyl esterase family alpha/beta hydrolase" evidence="9">
    <location>
        <begin position="27"/>
        <end position="452"/>
    </location>
</feature>
<dbReference type="EMBL" id="JACHJR010000001">
    <property type="protein sequence ID" value="MBB4945202.1"/>
    <property type="molecule type" value="Genomic_DNA"/>
</dbReference>
<dbReference type="InterPro" id="IPR011118">
    <property type="entry name" value="Tannase/feruloyl_esterase"/>
</dbReference>
<evidence type="ECO:0000256" key="5">
    <source>
        <dbReference type="ARBA" id="ARBA00022801"/>
    </source>
</evidence>
<proteinExistence type="inferred from homology"/>
<organism evidence="10 11">
    <name type="scientific">Kitasatospora gansuensis</name>
    <dbReference type="NCBI Taxonomy" id="258050"/>
    <lineage>
        <taxon>Bacteria</taxon>
        <taxon>Bacillati</taxon>
        <taxon>Actinomycetota</taxon>
        <taxon>Actinomycetes</taxon>
        <taxon>Kitasatosporales</taxon>
        <taxon>Streptomycetaceae</taxon>
        <taxon>Kitasatospora</taxon>
    </lineage>
</organism>
<evidence type="ECO:0000256" key="7">
    <source>
        <dbReference type="ARBA" id="ARBA00023157"/>
    </source>
</evidence>
<comment type="similarity">
    <text evidence="1">Belongs to the tannase family.</text>
</comment>
<evidence type="ECO:0000256" key="1">
    <source>
        <dbReference type="ARBA" id="ARBA00006249"/>
    </source>
</evidence>
<keyword evidence="5" id="KW-0378">Hydrolase</keyword>
<evidence type="ECO:0000256" key="6">
    <source>
        <dbReference type="ARBA" id="ARBA00022837"/>
    </source>
</evidence>
<name>A0A7W7S7X5_9ACTN</name>
<evidence type="ECO:0000256" key="8">
    <source>
        <dbReference type="SAM" id="MobiDB-lite"/>
    </source>
</evidence>
<evidence type="ECO:0000313" key="10">
    <source>
        <dbReference type="EMBL" id="MBB4945202.1"/>
    </source>
</evidence>
<evidence type="ECO:0008006" key="12">
    <source>
        <dbReference type="Google" id="ProtNLM"/>
    </source>
</evidence>
<dbReference type="Proteomes" id="UP000573327">
    <property type="component" value="Unassembled WGS sequence"/>
</dbReference>
<dbReference type="Pfam" id="PF07519">
    <property type="entry name" value="Tannase"/>
    <property type="match status" value="1"/>
</dbReference>
<sequence>MSRRWRSLVALVPALLTVALVPAVHAGAVGRGCQTDRPWVPGAERLVASCLADLTTAGTELSGHTDPRDYKGLQAAGVANPSGVPGVQLDGYFPDTSTTNTNHGWNHDSQFVIRLPEHWNGGLVVAGPPGIRRQYANDQIISDQVLAKGFAYAATDKGNTGPQLYRDGDRPGDAIMEWHLRVAQLTVAAKLAAARHYGRAPSHTYAAGLSAAGYLVRWQIEHFPQLYSGGVDWNGLMINKEEPNLLSNLPPALRAYPRLDRKEPGALEAMYAAGYPEGSEKLWPINYQTQWDSLQRVIREELDPEYDGATEAGTPFCPEGTGAGCDTDYDYAARPQQVHDAVGRVSLSGRIGKPLISIQGTLDALLPITKSGDVYDRMVGEAGRADLHRYYRITGGTHVDALVAADTYRLRPMQSCFVTAFDALVSWTRNGVAPAPSHTSPEPVGESCSAGQ</sequence>
<dbReference type="GO" id="GO:0047989">
    <property type="term" value="F:hydroxybutyrate-dimer hydrolase activity"/>
    <property type="evidence" value="ECO:0007669"/>
    <property type="project" value="InterPro"/>
</dbReference>
<dbReference type="AlphaFoldDB" id="A0A7W7S7X5"/>
<comment type="caution">
    <text evidence="10">The sequence shown here is derived from an EMBL/GenBank/DDBJ whole genome shotgun (WGS) entry which is preliminary data.</text>
</comment>
<feature type="region of interest" description="Disordered" evidence="8">
    <location>
        <begin position="432"/>
        <end position="452"/>
    </location>
</feature>
<keyword evidence="3" id="KW-0479">Metal-binding</keyword>
<dbReference type="InterPro" id="IPR029058">
    <property type="entry name" value="AB_hydrolase_fold"/>
</dbReference>
<keyword evidence="7" id="KW-1015">Disulfide bond</keyword>
<dbReference type="Pfam" id="PF10605">
    <property type="entry name" value="3HBOH"/>
    <property type="match status" value="1"/>
</dbReference>